<dbReference type="RefSeq" id="WP_152761211.1">
    <property type="nucleotide sequence ID" value="NZ_WHLY01000002.1"/>
</dbReference>
<evidence type="ECO:0008006" key="4">
    <source>
        <dbReference type="Google" id="ProtNLM"/>
    </source>
</evidence>
<evidence type="ECO:0000256" key="1">
    <source>
        <dbReference type="SAM" id="SignalP"/>
    </source>
</evidence>
<dbReference type="Gene3D" id="2.60.120.560">
    <property type="entry name" value="Exo-inulinase, domain 1"/>
    <property type="match status" value="1"/>
</dbReference>
<accession>A0A7C9BFR2</accession>
<evidence type="ECO:0000313" key="3">
    <source>
        <dbReference type="Proteomes" id="UP000479293"/>
    </source>
</evidence>
<organism evidence="2 3">
    <name type="scientific">Salmonirosea aquatica</name>
    <dbReference type="NCBI Taxonomy" id="2654236"/>
    <lineage>
        <taxon>Bacteria</taxon>
        <taxon>Pseudomonadati</taxon>
        <taxon>Bacteroidota</taxon>
        <taxon>Cytophagia</taxon>
        <taxon>Cytophagales</taxon>
        <taxon>Spirosomataceae</taxon>
        <taxon>Salmonirosea</taxon>
    </lineage>
</organism>
<name>A0A7C9BFR2_9BACT</name>
<keyword evidence="1" id="KW-0732">Signal</keyword>
<feature type="chain" id="PRO_5028886455" description="DUF1080 domain-containing protein" evidence="1">
    <location>
        <begin position="20"/>
        <end position="572"/>
    </location>
</feature>
<reference evidence="2 3" key="1">
    <citation type="submission" date="2019-10" db="EMBL/GenBank/DDBJ databases">
        <title>Draft Genome Sequence of Cytophagaceae sp. SJW1-29.</title>
        <authorList>
            <person name="Choi A."/>
        </authorList>
    </citation>
    <scope>NUCLEOTIDE SEQUENCE [LARGE SCALE GENOMIC DNA]</scope>
    <source>
        <strain evidence="2 3">SJW1-29</strain>
    </source>
</reference>
<feature type="signal peptide" evidence="1">
    <location>
        <begin position="1"/>
        <end position="19"/>
    </location>
</feature>
<gene>
    <name evidence="2" type="ORF">GBK04_15605</name>
</gene>
<evidence type="ECO:0000313" key="2">
    <source>
        <dbReference type="EMBL" id="MPR34740.1"/>
    </source>
</evidence>
<dbReference type="EMBL" id="WHLY01000002">
    <property type="protein sequence ID" value="MPR34740.1"/>
    <property type="molecule type" value="Genomic_DNA"/>
</dbReference>
<keyword evidence="3" id="KW-1185">Reference proteome</keyword>
<protein>
    <recommendedName>
        <fullName evidence="4">DUF1080 domain-containing protein</fullName>
    </recommendedName>
</protein>
<proteinExistence type="predicted"/>
<sequence>MKFLRYSGLLSLLLGTAQAQTAGNYTPISLNDLSAFESPSSGWKLSSGLMVNPTSGSVNPERSGSGVLIGSAGQTLKTRATMQDLRLRFDFMLSLGAQAQVVLPGGSRVLLAEGSSVNEPGATTSGYAGLFPLQNATKAAGLWQTLELAYDASTATEPGTARLNSVMLNGVIIQQGEYLPLTKPLTQGQPLALEITKGTVAFRNMGYQSLANRKPLSVGNLSYKLFTDAWDTKNPVKVEREVKTAAITQELGNGMREFHLIFEGEMQADEAGEYIFTIAQSGPVAQLTVDGKEVLAVGESTSQDTHTGQVMLDKGKHRFTLRYSRFPWRAPALGLSVSTAGVRPYDLTTLSSLPVPDPKPYISVTPEGRPEMIRSFIHYQDEKGKRTHALSVGSPAGWHYTMDLNRAALLQTWRGQFADVTEMWYERGEPQLLETAGLTVPVSGQSSYAVLSNEATAWPDSSNLNYLGYRLDAQGTPTLRYAFGPATLTDQIAANAAGLTRTIAVAGAAVPNLYALLGTGENITLVEKGLYKIDNRYYVRVDGKAKVMQRTSAGRQELLLPVSGTVSYTMFW</sequence>
<comment type="caution">
    <text evidence="2">The sequence shown here is derived from an EMBL/GenBank/DDBJ whole genome shotgun (WGS) entry which is preliminary data.</text>
</comment>
<dbReference type="AlphaFoldDB" id="A0A7C9BFR2"/>
<dbReference type="Proteomes" id="UP000479293">
    <property type="component" value="Unassembled WGS sequence"/>
</dbReference>
<dbReference type="Gene3D" id="2.60.120.380">
    <property type="match status" value="1"/>
</dbReference>